<evidence type="ECO:0000256" key="4">
    <source>
        <dbReference type="ARBA" id="ARBA00023471"/>
    </source>
</evidence>
<dbReference type="InterPro" id="IPR036388">
    <property type="entry name" value="WH-like_DNA-bd_sf"/>
</dbReference>
<dbReference type="InterPro" id="IPR050684">
    <property type="entry name" value="HTH-Siroheme_Decarb"/>
</dbReference>
<dbReference type="SUPFAM" id="SSF46785">
    <property type="entry name" value="Winged helix' DNA-binding domain"/>
    <property type="match status" value="1"/>
</dbReference>
<dbReference type="InterPro" id="IPR040523">
    <property type="entry name" value="AsnC_trans_reg2"/>
</dbReference>
<evidence type="ECO:0000256" key="5">
    <source>
        <dbReference type="ARBA" id="ARBA00048470"/>
    </source>
</evidence>
<evidence type="ECO:0000256" key="1">
    <source>
        <dbReference type="ARBA" id="ARBA00023239"/>
    </source>
</evidence>
<dbReference type="PANTHER" id="PTHR43413:SF1">
    <property type="entry name" value="SIROHEME DECARBOXYLASE NIRL SUBUNIT"/>
    <property type="match status" value="1"/>
</dbReference>
<feature type="domain" description="Siroheme decarboxylase AsnC-like ligand binding" evidence="6">
    <location>
        <begin position="63"/>
        <end position="142"/>
    </location>
</feature>
<sequence>MLTNFDKELLNLIQTRLPLESRPFLIVAKLLEVDENTVIERLSWLKDHGYIRRFGAFFDSTYLGYVSTLAAAKVYPEQMTEVAQAINAYAGVTHNYERDGEYNLWFTLLSANQLEQDQILAAIGSLPGVEALISLPAIEKYKVSVAFNL</sequence>
<evidence type="ECO:0000313" key="8">
    <source>
        <dbReference type="EMBL" id="CQR72445.1"/>
    </source>
</evidence>
<dbReference type="EMBL" id="CTRP01000010">
    <property type="protein sequence ID" value="CQR72445.1"/>
    <property type="molecule type" value="Genomic_DNA"/>
</dbReference>
<evidence type="ECO:0000259" key="7">
    <source>
        <dbReference type="Pfam" id="PF22451"/>
    </source>
</evidence>
<dbReference type="Gene3D" id="3.30.70.3460">
    <property type="match status" value="1"/>
</dbReference>
<comment type="similarity">
    <text evidence="3">Belongs to the Ahb/Nir family.</text>
</comment>
<name>A0A0U1KYT8_9FIRM</name>
<evidence type="ECO:0000256" key="3">
    <source>
        <dbReference type="ARBA" id="ARBA00023457"/>
    </source>
</evidence>
<keyword evidence="9" id="KW-1185">Reference proteome</keyword>
<organism evidence="8 9">
    <name type="scientific">Sporomusa ovata</name>
    <dbReference type="NCBI Taxonomy" id="2378"/>
    <lineage>
        <taxon>Bacteria</taxon>
        <taxon>Bacillati</taxon>
        <taxon>Bacillota</taxon>
        <taxon>Negativicutes</taxon>
        <taxon>Selenomonadales</taxon>
        <taxon>Sporomusaceae</taxon>
        <taxon>Sporomusa</taxon>
    </lineage>
</organism>
<proteinExistence type="inferred from homology"/>
<accession>A0A0U1KYT8</accession>
<dbReference type="Gene3D" id="1.10.10.10">
    <property type="entry name" value="Winged helix-like DNA-binding domain superfamily/Winged helix DNA-binding domain"/>
    <property type="match status" value="1"/>
</dbReference>
<dbReference type="EC" id="4.1.1.111" evidence="4"/>
<dbReference type="GO" id="GO:0016829">
    <property type="term" value="F:lyase activity"/>
    <property type="evidence" value="ECO:0007669"/>
    <property type="project" value="UniProtKB-KW"/>
</dbReference>
<dbReference type="Pfam" id="PF17805">
    <property type="entry name" value="AsnC_trans_reg2"/>
    <property type="match status" value="1"/>
</dbReference>
<dbReference type="InterPro" id="IPR036390">
    <property type="entry name" value="WH_DNA-bd_sf"/>
</dbReference>
<dbReference type="InterPro" id="IPR011008">
    <property type="entry name" value="Dimeric_a/b-barrel"/>
</dbReference>
<comment type="pathway">
    <text evidence="2">Porphyrin-containing compound metabolism.</text>
</comment>
<evidence type="ECO:0000256" key="2">
    <source>
        <dbReference type="ARBA" id="ARBA00023444"/>
    </source>
</evidence>
<dbReference type="InterPro" id="IPR053953">
    <property type="entry name" value="NirdL-like_HTH"/>
</dbReference>
<dbReference type="SUPFAM" id="SSF54909">
    <property type="entry name" value="Dimeric alpha+beta barrel"/>
    <property type="match status" value="1"/>
</dbReference>
<reference evidence="9" key="1">
    <citation type="submission" date="2015-03" db="EMBL/GenBank/DDBJ databases">
        <authorList>
            <person name="Nijsse Bart"/>
        </authorList>
    </citation>
    <scope>NUCLEOTIDE SEQUENCE [LARGE SCALE GENOMIC DNA]</scope>
</reference>
<dbReference type="PANTHER" id="PTHR43413">
    <property type="entry name" value="TRANSCRIPTIONAL REGULATOR, ASNC FAMILY"/>
    <property type="match status" value="1"/>
</dbReference>
<dbReference type="RefSeq" id="WP_021167159.1">
    <property type="nucleotide sequence ID" value="NZ_CTRP01000010.1"/>
</dbReference>
<dbReference type="AlphaFoldDB" id="A0A0U1KYT8"/>
<keyword evidence="1" id="KW-0456">Lyase</keyword>
<dbReference type="Pfam" id="PF22451">
    <property type="entry name" value="NirdL-like_HTH"/>
    <property type="match status" value="1"/>
</dbReference>
<dbReference type="Proteomes" id="UP000049855">
    <property type="component" value="Unassembled WGS sequence"/>
</dbReference>
<comment type="catalytic activity">
    <reaction evidence="5">
        <text>siroheme + 2 H(+) = 12,18-didecarboxysiroheme + 2 CO2</text>
        <dbReference type="Rhea" id="RHEA:19093"/>
        <dbReference type="ChEBI" id="CHEBI:15378"/>
        <dbReference type="ChEBI" id="CHEBI:16526"/>
        <dbReference type="ChEBI" id="CHEBI:60052"/>
        <dbReference type="ChEBI" id="CHEBI:140497"/>
        <dbReference type="EC" id="4.1.1.111"/>
    </reaction>
</comment>
<evidence type="ECO:0000259" key="6">
    <source>
        <dbReference type="Pfam" id="PF17805"/>
    </source>
</evidence>
<protein>
    <recommendedName>
        <fullName evidence="4">siroheme decarboxylase</fullName>
        <ecNumber evidence="4">4.1.1.111</ecNumber>
    </recommendedName>
</protein>
<evidence type="ECO:0000313" key="9">
    <source>
        <dbReference type="Proteomes" id="UP000049855"/>
    </source>
</evidence>
<feature type="domain" description="Siroheme decarboxylase NirL-like HTH" evidence="7">
    <location>
        <begin position="6"/>
        <end position="52"/>
    </location>
</feature>
<gene>
    <name evidence="8" type="ORF">SpAn4DRAFT_2905</name>
</gene>